<dbReference type="EMBL" id="JAWDJW010006848">
    <property type="protein sequence ID" value="KAK3063436.1"/>
    <property type="molecule type" value="Genomic_DNA"/>
</dbReference>
<reference evidence="1" key="1">
    <citation type="submission" date="2024-09" db="EMBL/GenBank/DDBJ databases">
        <title>Black Yeasts Isolated from many extreme environments.</title>
        <authorList>
            <person name="Coleine C."/>
            <person name="Stajich J.E."/>
            <person name="Selbmann L."/>
        </authorList>
    </citation>
    <scope>NUCLEOTIDE SEQUENCE</scope>
    <source>
        <strain evidence="1">CCFEE 5737</strain>
    </source>
</reference>
<protein>
    <submittedName>
        <fullName evidence="1">Uncharacterized protein</fullName>
    </submittedName>
</protein>
<evidence type="ECO:0000313" key="2">
    <source>
        <dbReference type="Proteomes" id="UP001186974"/>
    </source>
</evidence>
<keyword evidence="2" id="KW-1185">Reference proteome</keyword>
<dbReference type="Proteomes" id="UP001186974">
    <property type="component" value="Unassembled WGS sequence"/>
</dbReference>
<accession>A0ACC3D882</accession>
<gene>
    <name evidence="1" type="ORF">LTS18_000389</name>
</gene>
<comment type="caution">
    <text evidence="1">The sequence shown here is derived from an EMBL/GenBank/DDBJ whole genome shotgun (WGS) entry which is preliminary data.</text>
</comment>
<name>A0ACC3D882_9PEZI</name>
<organism evidence="1 2">
    <name type="scientific">Coniosporium uncinatum</name>
    <dbReference type="NCBI Taxonomy" id="93489"/>
    <lineage>
        <taxon>Eukaryota</taxon>
        <taxon>Fungi</taxon>
        <taxon>Dikarya</taxon>
        <taxon>Ascomycota</taxon>
        <taxon>Pezizomycotina</taxon>
        <taxon>Dothideomycetes</taxon>
        <taxon>Dothideomycetes incertae sedis</taxon>
        <taxon>Coniosporium</taxon>
    </lineage>
</organism>
<sequence length="165" mass="17434">MALSSIAVNYELKQTHQHQEDYYPTSPSPSSLPRLPSSINITPPPMSSHPKHHTPNARVCPLLKYLISTTTLPHKTSTTLAALSTTHPGGSRTSRSSSSITSLTLISSTGRSHAPATVSFAFLTVAAAAAAAATTCTSDDNADDDDDDKDDKDALKLPLQPGKQL</sequence>
<evidence type="ECO:0000313" key="1">
    <source>
        <dbReference type="EMBL" id="KAK3063436.1"/>
    </source>
</evidence>
<proteinExistence type="predicted"/>